<dbReference type="STRING" id="224325.AF_1979"/>
<keyword evidence="3" id="KW-0808">Transferase</keyword>
<dbReference type="KEGG" id="afu:AF_1979"/>
<dbReference type="EnsemblBacteria" id="AAB89275">
    <property type="protein sequence ID" value="AAB89275"/>
    <property type="gene ID" value="AF_1979"/>
</dbReference>
<dbReference type="PANTHER" id="PTHR33571:SF14">
    <property type="entry name" value="PROTEIN ADENYLYLTRANSFERASE MJ0435-RELATED"/>
    <property type="match status" value="1"/>
</dbReference>
<evidence type="ECO:0000259" key="13">
    <source>
        <dbReference type="Pfam" id="PF01909"/>
    </source>
</evidence>
<keyword evidence="6" id="KW-0547">Nucleotide-binding</keyword>
<dbReference type="SUPFAM" id="SSF81301">
    <property type="entry name" value="Nucleotidyltransferase"/>
    <property type="match status" value="1"/>
</dbReference>
<evidence type="ECO:0000256" key="5">
    <source>
        <dbReference type="ARBA" id="ARBA00022723"/>
    </source>
</evidence>
<dbReference type="CDD" id="cd05403">
    <property type="entry name" value="NT_KNTase_like"/>
    <property type="match status" value="1"/>
</dbReference>
<comment type="catalytic activity">
    <reaction evidence="11">
        <text>O-(5'-adenylyl)-L-tyrosyl-[protein] + ATP = O-[5'-(adenylyl-(5'-&gt;3')-adenylyl)]-L-tyrosyl-[protein] + diphosphate</text>
        <dbReference type="Rhea" id="RHEA:66528"/>
        <dbReference type="Rhea" id="RHEA-COMP:13846"/>
        <dbReference type="Rhea" id="RHEA-COMP:17046"/>
        <dbReference type="ChEBI" id="CHEBI:30616"/>
        <dbReference type="ChEBI" id="CHEBI:33019"/>
        <dbReference type="ChEBI" id="CHEBI:83624"/>
        <dbReference type="ChEBI" id="CHEBI:167160"/>
    </reaction>
</comment>
<dbReference type="GO" id="GO:0070733">
    <property type="term" value="F:AMPylase activity"/>
    <property type="evidence" value="ECO:0007669"/>
    <property type="project" value="UniProtKB-EC"/>
</dbReference>
<keyword evidence="7" id="KW-0067">ATP-binding</keyword>
<comment type="similarity">
    <text evidence="10">Belongs to the MntA antitoxin family.</text>
</comment>
<proteinExistence type="inferred from homology"/>
<keyword evidence="2" id="KW-1277">Toxin-antitoxin system</keyword>
<evidence type="ECO:0000256" key="2">
    <source>
        <dbReference type="ARBA" id="ARBA00022649"/>
    </source>
</evidence>
<keyword evidence="4" id="KW-0548">Nucleotidyltransferase</keyword>
<keyword evidence="8" id="KW-0460">Magnesium</keyword>
<dbReference type="HOGENOM" id="CLU_1217517_0_0_2"/>
<evidence type="ECO:0000256" key="11">
    <source>
        <dbReference type="ARBA" id="ARBA00047518"/>
    </source>
</evidence>
<sequence>MRNTDRKRAQGVSRLDRRDSRMRRVGTYGGRKLIEYDQERWNILAEKRERAKEVMESLLSFGIESVVYGSVARGDVNEKSDVDIFIPEVIPSYKVEVALDGFEVLEKRIVQATPNYAIKGEFVLSDNTTVSFPLVRMREREMDFYRFGGCVDYRGLMEKRRVPGVDKRLVLIIPTGKGHREIPLTDIHPSSVARMLGVSIDIVTERIRVLTRRREVGRTGIFLCETIPSTDCFEQALKEIASRNPAVRRRLD</sequence>
<reference evidence="14 15" key="1">
    <citation type="journal article" date="1997" name="Nature">
        <title>The complete genome sequence of the hyperthermophilic, sulphate-reducing archaeon Archaeoglobus fulgidus.</title>
        <authorList>
            <person name="Klenk H.P."/>
            <person name="Clayton R.A."/>
            <person name="Tomb J."/>
            <person name="White O."/>
            <person name="Nelson K.E."/>
            <person name="Ketchum K.A."/>
            <person name="Dodson R.J."/>
            <person name="Gwinn M."/>
            <person name="Hickey E.K."/>
            <person name="Peterson J.D."/>
            <person name="Richardson D.L."/>
            <person name="Kerlavage A.R."/>
            <person name="Graham D.E."/>
            <person name="Kyrpides N.C."/>
            <person name="Fleischmann R.D."/>
            <person name="Quackenbush J."/>
            <person name="Lee N.H."/>
            <person name="Sutton G.G."/>
            <person name="Gill S."/>
            <person name="Kirkness E.F."/>
            <person name="Dougherty B.A."/>
            <person name="McKenney K."/>
            <person name="Adams M.D."/>
            <person name="Loftus B."/>
            <person name="Peterson S."/>
            <person name="Reich C.I."/>
            <person name="McNeil L.K."/>
            <person name="Badger J.H."/>
            <person name="Glodek A."/>
            <person name="Zhou L."/>
            <person name="Overbeek R."/>
            <person name="Gocayne J.D."/>
            <person name="Weidman J.F."/>
            <person name="McDonald L."/>
            <person name="Utterback T."/>
            <person name="Cotton M.D."/>
            <person name="Spriggs T."/>
            <person name="Artiach P."/>
            <person name="Kaine B.P."/>
            <person name="Sykes S.M."/>
            <person name="Sadow P.W."/>
            <person name="D'Andrea K.P."/>
            <person name="Bowman C."/>
            <person name="Fujii C."/>
            <person name="Garland S.A."/>
            <person name="Mason T.M."/>
            <person name="Olsen G.J."/>
            <person name="Fraser C.M."/>
            <person name="Smith H.O."/>
            <person name="Woese C.R."/>
            <person name="Venter J.C."/>
        </authorList>
    </citation>
    <scope>NUCLEOTIDE SEQUENCE [LARGE SCALE GENOMIC DNA]</scope>
    <source>
        <strain evidence="15">ATCC 49558 / DSM 4304 / JCM 9628 / NBRC 100126 / VC-16</strain>
    </source>
</reference>
<dbReference type="InterPro" id="IPR052038">
    <property type="entry name" value="Type-VII_TA_antitoxin"/>
</dbReference>
<dbReference type="PhylomeDB" id="O28300"/>
<dbReference type="PaxDb" id="224325-AF_1979"/>
<feature type="domain" description="Polymerase nucleotidyl transferase" evidence="13">
    <location>
        <begin position="50"/>
        <end position="123"/>
    </location>
</feature>
<dbReference type="Proteomes" id="UP000002199">
    <property type="component" value="Chromosome"/>
</dbReference>
<organism evidence="14 15">
    <name type="scientific">Archaeoglobus fulgidus (strain ATCC 49558 / DSM 4304 / JCM 9628 / NBRC 100126 / VC-16)</name>
    <dbReference type="NCBI Taxonomy" id="224325"/>
    <lineage>
        <taxon>Archaea</taxon>
        <taxon>Methanobacteriati</taxon>
        <taxon>Methanobacteriota</taxon>
        <taxon>Archaeoglobi</taxon>
        <taxon>Archaeoglobales</taxon>
        <taxon>Archaeoglobaceae</taxon>
        <taxon>Archaeoglobus</taxon>
    </lineage>
</organism>
<evidence type="ECO:0000313" key="15">
    <source>
        <dbReference type="Proteomes" id="UP000002199"/>
    </source>
</evidence>
<dbReference type="InterPro" id="IPR009185">
    <property type="entry name" value="Nucleotidl_trans"/>
</dbReference>
<keyword evidence="15" id="KW-1185">Reference proteome</keyword>
<dbReference type="GO" id="GO:0005524">
    <property type="term" value="F:ATP binding"/>
    <property type="evidence" value="ECO:0007669"/>
    <property type="project" value="UniProtKB-KW"/>
</dbReference>
<evidence type="ECO:0000256" key="7">
    <source>
        <dbReference type="ARBA" id="ARBA00022840"/>
    </source>
</evidence>
<dbReference type="eggNOG" id="arCOG04066">
    <property type="taxonomic scope" value="Archaea"/>
</dbReference>
<evidence type="ECO:0000256" key="3">
    <source>
        <dbReference type="ARBA" id="ARBA00022679"/>
    </source>
</evidence>
<dbReference type="InterPro" id="IPR002934">
    <property type="entry name" value="Polymerase_NTP_transf_dom"/>
</dbReference>
<dbReference type="Gene3D" id="3.30.460.10">
    <property type="entry name" value="Beta Polymerase, domain 2"/>
    <property type="match status" value="1"/>
</dbReference>
<dbReference type="EMBL" id="AE000782">
    <property type="protein sequence ID" value="AAB89275.1"/>
    <property type="molecule type" value="Genomic_DNA"/>
</dbReference>
<dbReference type="SMR" id="O28300"/>
<evidence type="ECO:0000256" key="9">
    <source>
        <dbReference type="ARBA" id="ARBA00034531"/>
    </source>
</evidence>
<keyword evidence="5" id="KW-0479">Metal-binding</keyword>
<evidence type="ECO:0000256" key="10">
    <source>
        <dbReference type="ARBA" id="ARBA00038276"/>
    </source>
</evidence>
<evidence type="ECO:0000256" key="4">
    <source>
        <dbReference type="ARBA" id="ARBA00022695"/>
    </source>
</evidence>
<protein>
    <recommendedName>
        <fullName evidence="9">protein adenylyltransferase</fullName>
        <ecNumber evidence="9">2.7.7.108</ecNumber>
    </recommendedName>
</protein>
<dbReference type="EC" id="2.7.7.108" evidence="9"/>
<dbReference type="PIR" id="B69497">
    <property type="entry name" value="B69497"/>
</dbReference>
<dbReference type="GO" id="GO:0046872">
    <property type="term" value="F:metal ion binding"/>
    <property type="evidence" value="ECO:0007669"/>
    <property type="project" value="UniProtKB-KW"/>
</dbReference>
<evidence type="ECO:0000256" key="6">
    <source>
        <dbReference type="ARBA" id="ARBA00022741"/>
    </source>
</evidence>
<evidence type="ECO:0000313" key="14">
    <source>
        <dbReference type="EMBL" id="AAB89275.1"/>
    </source>
</evidence>
<dbReference type="PIRSF" id="PIRSF005928">
    <property type="entry name" value="Nucleotidltrnsf"/>
    <property type="match status" value="1"/>
</dbReference>
<dbReference type="Pfam" id="PF01909">
    <property type="entry name" value="NTP_transf_2"/>
    <property type="match status" value="1"/>
</dbReference>
<evidence type="ECO:0000256" key="8">
    <source>
        <dbReference type="ARBA" id="ARBA00022842"/>
    </source>
</evidence>
<accession>O28300</accession>
<evidence type="ECO:0000256" key="1">
    <source>
        <dbReference type="ARBA" id="ARBA00001946"/>
    </source>
</evidence>
<dbReference type="InterPro" id="IPR043519">
    <property type="entry name" value="NT_sf"/>
</dbReference>
<dbReference type="AlphaFoldDB" id="O28300"/>
<comment type="cofactor">
    <cofactor evidence="1">
        <name>Mg(2+)</name>
        <dbReference type="ChEBI" id="CHEBI:18420"/>
    </cofactor>
</comment>
<dbReference type="PANTHER" id="PTHR33571">
    <property type="entry name" value="SSL8005 PROTEIN"/>
    <property type="match status" value="1"/>
</dbReference>
<comment type="catalytic activity">
    <reaction evidence="12">
        <text>L-tyrosyl-[protein] + ATP = O-(5'-adenylyl)-L-tyrosyl-[protein] + diphosphate</text>
        <dbReference type="Rhea" id="RHEA:54288"/>
        <dbReference type="Rhea" id="RHEA-COMP:10136"/>
        <dbReference type="Rhea" id="RHEA-COMP:13846"/>
        <dbReference type="ChEBI" id="CHEBI:30616"/>
        <dbReference type="ChEBI" id="CHEBI:33019"/>
        <dbReference type="ChEBI" id="CHEBI:46858"/>
        <dbReference type="ChEBI" id="CHEBI:83624"/>
        <dbReference type="EC" id="2.7.7.108"/>
    </reaction>
</comment>
<evidence type="ECO:0000256" key="12">
    <source>
        <dbReference type="ARBA" id="ARBA00048696"/>
    </source>
</evidence>
<name>O28300_ARCFU</name>
<gene>
    <name evidence="14" type="ordered locus">AF_1979</name>
</gene>